<dbReference type="GO" id="GO:0016747">
    <property type="term" value="F:acyltransferase activity, transferring groups other than amino-acyl groups"/>
    <property type="evidence" value="ECO:0007669"/>
    <property type="project" value="InterPro"/>
</dbReference>
<reference evidence="2 3" key="1">
    <citation type="submission" date="2018-03" db="EMBL/GenBank/DDBJ databases">
        <authorList>
            <person name="Keele B.F."/>
        </authorList>
    </citation>
    <scope>NUCLEOTIDE SEQUENCE [LARGE SCALE GENOMIC DNA]</scope>
    <source>
        <strain evidence="2 3">CeCT 8812</strain>
    </source>
</reference>
<dbReference type="Gene3D" id="3.40.630.30">
    <property type="match status" value="1"/>
</dbReference>
<dbReference type="RefSeq" id="WP_108782622.1">
    <property type="nucleotide sequence ID" value="NZ_OMKW01000003.1"/>
</dbReference>
<name>A0A2R8ACT4_9RHOB</name>
<dbReference type="SUPFAM" id="SSF55729">
    <property type="entry name" value="Acyl-CoA N-acyltransferases (Nat)"/>
    <property type="match status" value="1"/>
</dbReference>
<sequence length="172" mass="19075">MIETQRLILDRHGSDDLEHIHATWCDPLVVENISLKPCTLSEARARLLRYAGQWALDGWGFFAVRDRNSGTYLGEVGFLNGYRDIEPRMDNGAEMGWVMAPAGRGNGIAYEAVSAALGWADHNIPREMFSAMILADNEPSQKLARSVGFTFSHVATAQGVTIDILTRPRRAD</sequence>
<dbReference type="OrthoDB" id="6293260at2"/>
<dbReference type="EMBL" id="OMKW01000003">
    <property type="protein sequence ID" value="SPF29885.1"/>
    <property type="molecule type" value="Genomic_DNA"/>
</dbReference>
<dbReference type="Proteomes" id="UP000244932">
    <property type="component" value="Unassembled WGS sequence"/>
</dbReference>
<proteinExistence type="predicted"/>
<protein>
    <recommendedName>
        <fullName evidence="1">N-acetyltransferase domain-containing protein</fullName>
    </recommendedName>
</protein>
<dbReference type="InterPro" id="IPR000182">
    <property type="entry name" value="GNAT_dom"/>
</dbReference>
<dbReference type="PANTHER" id="PTHR43792">
    <property type="entry name" value="GNAT FAMILY, PUTATIVE (AFU_ORTHOLOGUE AFUA_3G00765)-RELATED-RELATED"/>
    <property type="match status" value="1"/>
</dbReference>
<accession>A0A2R8ACT4</accession>
<dbReference type="InterPro" id="IPR016181">
    <property type="entry name" value="Acyl_CoA_acyltransferase"/>
</dbReference>
<evidence type="ECO:0000313" key="2">
    <source>
        <dbReference type="EMBL" id="SPF29885.1"/>
    </source>
</evidence>
<dbReference type="AlphaFoldDB" id="A0A2R8ACT4"/>
<dbReference type="Pfam" id="PF13302">
    <property type="entry name" value="Acetyltransf_3"/>
    <property type="match status" value="1"/>
</dbReference>
<dbReference type="PANTHER" id="PTHR43792:SF16">
    <property type="entry name" value="N-ACETYLTRANSFERASE DOMAIN-CONTAINING PROTEIN"/>
    <property type="match status" value="1"/>
</dbReference>
<keyword evidence="3" id="KW-1185">Reference proteome</keyword>
<dbReference type="InterPro" id="IPR051531">
    <property type="entry name" value="N-acetyltransferase"/>
</dbReference>
<gene>
    <name evidence="2" type="ORF">POI8812_02209</name>
</gene>
<evidence type="ECO:0000259" key="1">
    <source>
        <dbReference type="Pfam" id="PF13302"/>
    </source>
</evidence>
<feature type="domain" description="N-acetyltransferase" evidence="1">
    <location>
        <begin position="6"/>
        <end position="150"/>
    </location>
</feature>
<evidence type="ECO:0000313" key="3">
    <source>
        <dbReference type="Proteomes" id="UP000244932"/>
    </source>
</evidence>
<organism evidence="2 3">
    <name type="scientific">Pontivivens insulae</name>
    <dbReference type="NCBI Taxonomy" id="1639689"/>
    <lineage>
        <taxon>Bacteria</taxon>
        <taxon>Pseudomonadati</taxon>
        <taxon>Pseudomonadota</taxon>
        <taxon>Alphaproteobacteria</taxon>
        <taxon>Rhodobacterales</taxon>
        <taxon>Paracoccaceae</taxon>
        <taxon>Pontivivens</taxon>
    </lineage>
</organism>